<dbReference type="CDD" id="cd02257">
    <property type="entry name" value="Peptidase_C19"/>
    <property type="match status" value="1"/>
</dbReference>
<keyword evidence="4" id="KW-1185">Reference proteome</keyword>
<dbReference type="Proteomes" id="UP000018208">
    <property type="component" value="Unassembled WGS sequence"/>
</dbReference>
<organism evidence="2">
    <name type="scientific">Spironucleus salmonicida</name>
    <dbReference type="NCBI Taxonomy" id="348837"/>
    <lineage>
        <taxon>Eukaryota</taxon>
        <taxon>Metamonada</taxon>
        <taxon>Diplomonadida</taxon>
        <taxon>Hexamitidae</taxon>
        <taxon>Hexamitinae</taxon>
        <taxon>Spironucleus</taxon>
    </lineage>
</organism>
<dbReference type="InterPro" id="IPR001394">
    <property type="entry name" value="Peptidase_C19_UCH"/>
</dbReference>
<dbReference type="PROSITE" id="PS00973">
    <property type="entry name" value="USP_2"/>
    <property type="match status" value="1"/>
</dbReference>
<dbReference type="PANTHER" id="PTHR21646">
    <property type="entry name" value="UBIQUITIN CARBOXYL-TERMINAL HYDROLASE"/>
    <property type="match status" value="1"/>
</dbReference>
<dbReference type="VEuPathDB" id="GiardiaDB:SS50377_21071"/>
<evidence type="ECO:0000313" key="3">
    <source>
        <dbReference type="EMBL" id="KAH0577717.1"/>
    </source>
</evidence>
<dbReference type="PROSITE" id="PS50235">
    <property type="entry name" value="USP_3"/>
    <property type="match status" value="1"/>
</dbReference>
<dbReference type="EMBL" id="AUWU02000001">
    <property type="protein sequence ID" value="KAH0577717.1"/>
    <property type="molecule type" value="Genomic_DNA"/>
</dbReference>
<dbReference type="InterPro" id="IPR050185">
    <property type="entry name" value="Ub_carboxyl-term_hydrolase"/>
</dbReference>
<dbReference type="GO" id="GO:0016579">
    <property type="term" value="P:protein deubiquitination"/>
    <property type="evidence" value="ECO:0007669"/>
    <property type="project" value="InterPro"/>
</dbReference>
<dbReference type="GO" id="GO:0004843">
    <property type="term" value="F:cysteine-type deubiquitinase activity"/>
    <property type="evidence" value="ECO:0007669"/>
    <property type="project" value="InterPro"/>
</dbReference>
<dbReference type="InterPro" id="IPR038765">
    <property type="entry name" value="Papain-like_cys_pep_sf"/>
</dbReference>
<dbReference type="SUPFAM" id="SSF54001">
    <property type="entry name" value="Cysteine proteinases"/>
    <property type="match status" value="1"/>
</dbReference>
<gene>
    <name evidence="2" type="ORF">SS50377_16782</name>
    <name evidence="3" type="ORF">SS50377_21071</name>
</gene>
<dbReference type="InterPro" id="IPR028889">
    <property type="entry name" value="USP"/>
</dbReference>
<keyword evidence="2" id="KW-0378">Hydrolase</keyword>
<evidence type="ECO:0000313" key="4">
    <source>
        <dbReference type="Proteomes" id="UP000018208"/>
    </source>
</evidence>
<dbReference type="Gene3D" id="3.90.70.10">
    <property type="entry name" value="Cysteine proteinases"/>
    <property type="match status" value="1"/>
</dbReference>
<dbReference type="OrthoDB" id="265776at2759"/>
<name>V6LHG1_9EUKA</name>
<proteinExistence type="predicted"/>
<reference evidence="3" key="2">
    <citation type="submission" date="2020-12" db="EMBL/GenBank/DDBJ databases">
        <title>New Spironucleus salmonicida genome in near-complete chromosomes.</title>
        <authorList>
            <person name="Xu F."/>
            <person name="Kurt Z."/>
            <person name="Jimenez-Gonzalez A."/>
            <person name="Astvaldsson A."/>
            <person name="Andersson J.O."/>
            <person name="Svard S.G."/>
        </authorList>
    </citation>
    <scope>NUCLEOTIDE SEQUENCE</scope>
    <source>
        <strain evidence="3">ATCC 50377</strain>
    </source>
</reference>
<evidence type="ECO:0000259" key="1">
    <source>
        <dbReference type="PROSITE" id="PS50235"/>
    </source>
</evidence>
<dbReference type="InterPro" id="IPR018200">
    <property type="entry name" value="USP_CS"/>
</dbReference>
<dbReference type="Pfam" id="PF00443">
    <property type="entry name" value="UCH"/>
    <property type="match status" value="1"/>
</dbReference>
<protein>
    <submittedName>
        <fullName evidence="2">Ubiquitin carboxyl-terminal hydrolase family protein</fullName>
    </submittedName>
</protein>
<evidence type="ECO:0000313" key="2">
    <source>
        <dbReference type="EMBL" id="EST43728.1"/>
    </source>
</evidence>
<dbReference type="PROSITE" id="PS00972">
    <property type="entry name" value="USP_1"/>
    <property type="match status" value="1"/>
</dbReference>
<reference evidence="2 3" key="1">
    <citation type="journal article" date="2014" name="PLoS Genet.">
        <title>The Genome of Spironucleus salmonicida Highlights a Fish Pathogen Adapted to Fluctuating Environments.</title>
        <authorList>
            <person name="Xu F."/>
            <person name="Jerlstrom-Hultqvist J."/>
            <person name="Einarsson E."/>
            <person name="Astvaldsson A."/>
            <person name="Svard S.G."/>
            <person name="Andersson J.O."/>
        </authorList>
    </citation>
    <scope>NUCLEOTIDE SEQUENCE</scope>
    <source>
        <strain evidence="3">ATCC 50377</strain>
    </source>
</reference>
<sequence>MPVGLQNQGNTCYMNSALQLITNSSYLRDAILRQDNQYASALKKIIIAKSSIIPREIKTLMGLKYSRFHGYQQQDSHEFISLCLGMLEDEEGVKNKYYEEVNYDCPMQEGYEKYRDYCLKRQTSEMQELLRYYKVLDTQCENCGTIGYSFHEDESIILKIKQASQAGKDKSQGYISSFTLFFGGSSGEPIDMNTLLESYFAIETTDRICKKCNQCKLSTQLKLWTLPKQLLIVFARFTGKFTKLNNKINYDQIVSLNKYFHNDSPYKEQEQFKLEAVSLHSGSTSGGHYTAFVIDDENSMYDCNDSCVSETTSVINDPRAYVLSYAMLENSNIVETQEE</sequence>
<feature type="domain" description="USP" evidence="1">
    <location>
        <begin position="3"/>
        <end position="328"/>
    </location>
</feature>
<accession>V6LHG1</accession>
<dbReference type="AlphaFoldDB" id="V6LHG1"/>
<dbReference type="EMBL" id="KI546135">
    <property type="protein sequence ID" value="EST43728.1"/>
    <property type="molecule type" value="Genomic_DNA"/>
</dbReference>